<evidence type="ECO:0000313" key="7">
    <source>
        <dbReference type="Proteomes" id="UP000321175"/>
    </source>
</evidence>
<dbReference type="EMBL" id="PUAP01000041">
    <property type="protein sequence ID" value="PQF21768.1"/>
    <property type="molecule type" value="Genomic_DNA"/>
</dbReference>
<feature type="transmembrane region" description="Helical" evidence="1">
    <location>
        <begin position="145"/>
        <end position="169"/>
    </location>
</feature>
<comment type="caution">
    <text evidence="3">The sequence shown here is derived from an EMBL/GenBank/DDBJ whole genome shotgun (WGS) entry which is preliminary data.</text>
</comment>
<reference evidence="2 7" key="3">
    <citation type="submission" date="2019-07" db="EMBL/GenBank/DDBJ databases">
        <title>Whole genome shotgun sequence of Enterococcus mundtii NBRC 100490.</title>
        <authorList>
            <person name="Hosoyama A."/>
            <person name="Uohara A."/>
            <person name="Ohji S."/>
            <person name="Ichikawa N."/>
        </authorList>
    </citation>
    <scope>NUCLEOTIDE SEQUENCE [LARGE SCALE GENOMIC DNA]</scope>
    <source>
        <strain evidence="2 7">NBRC 100490</strain>
    </source>
</reference>
<dbReference type="EMBL" id="BJWA01000032">
    <property type="protein sequence ID" value="GEL81691.1"/>
    <property type="molecule type" value="Genomic_DNA"/>
</dbReference>
<feature type="transmembrane region" description="Helical" evidence="1">
    <location>
        <begin position="175"/>
        <end position="194"/>
    </location>
</feature>
<reference evidence="3 5" key="1">
    <citation type="submission" date="2017-05" db="EMBL/GenBank/DDBJ databases">
        <title>The Genome Sequence of Enterococcus mundtii 6B1_DIV0119.</title>
        <authorList>
            <consortium name="The Broad Institute Genomics Platform"/>
            <consortium name="The Broad Institute Genomic Center for Infectious Diseases"/>
            <person name="Earl A."/>
            <person name="Manson A."/>
            <person name="Schwartman J."/>
            <person name="Gilmore M."/>
            <person name="Abouelleil A."/>
            <person name="Cao P."/>
            <person name="Chapman S."/>
            <person name="Cusick C."/>
            <person name="Shea T."/>
            <person name="Young S."/>
            <person name="Neafsey D."/>
            <person name="Nusbaum C."/>
            <person name="Birren B."/>
        </authorList>
    </citation>
    <scope>NUCLEOTIDE SEQUENCE [LARGE SCALE GENOMIC DNA]</scope>
    <source>
        <strain evidence="3 5">6B1_DIV0119</strain>
    </source>
</reference>
<evidence type="ECO:0000313" key="6">
    <source>
        <dbReference type="Proteomes" id="UP000237934"/>
    </source>
</evidence>
<evidence type="ECO:0008006" key="8">
    <source>
        <dbReference type="Google" id="ProtNLM"/>
    </source>
</evidence>
<keyword evidence="1" id="KW-0472">Membrane</keyword>
<dbReference type="Pfam" id="PF19478">
    <property type="entry name" value="TrbL_2"/>
    <property type="match status" value="1"/>
</dbReference>
<keyword evidence="1" id="KW-0812">Transmembrane</keyword>
<gene>
    <name evidence="3" type="ORF">A5802_000921</name>
    <name evidence="4" type="ORF">CUS89_13485</name>
    <name evidence="2" type="ORF">EMU01_28350</name>
</gene>
<evidence type="ECO:0000313" key="4">
    <source>
        <dbReference type="EMBL" id="PQF21768.1"/>
    </source>
</evidence>
<protein>
    <recommendedName>
        <fullName evidence="8">TrbL/VirB6 plasmid conjugal transfer protein</fullName>
    </recommendedName>
</protein>
<feature type="transmembrane region" description="Helical" evidence="1">
    <location>
        <begin position="241"/>
        <end position="260"/>
    </location>
</feature>
<proteinExistence type="predicted"/>
<keyword evidence="1" id="KW-1133">Transmembrane helix</keyword>
<name>A0A1I4QHY3_ENTMU</name>
<dbReference type="GeneID" id="60999220"/>
<evidence type="ECO:0000313" key="2">
    <source>
        <dbReference type="EMBL" id="GEL81691.1"/>
    </source>
</evidence>
<dbReference type="Proteomes" id="UP000321175">
    <property type="component" value="Unassembled WGS sequence"/>
</dbReference>
<dbReference type="Proteomes" id="UP000195024">
    <property type="component" value="Unassembled WGS sequence"/>
</dbReference>
<reference evidence="4 6" key="2">
    <citation type="journal article" date="2018" name="Pathog. Dis.">
        <title>Whole-genome sequencing based characterization of antimicrobial resistance in Enterococcus.</title>
        <authorList>
            <person name="Tyson G."/>
        </authorList>
    </citation>
    <scope>NUCLEOTIDE SEQUENCE [LARGE SCALE GENOMIC DNA]</scope>
    <source>
        <strain evidence="4 6">CVM N55263</strain>
    </source>
</reference>
<feature type="transmembrane region" description="Helical" evidence="1">
    <location>
        <begin position="42"/>
        <end position="62"/>
    </location>
</feature>
<dbReference type="EMBL" id="NGMS01000001">
    <property type="protein sequence ID" value="OTP27186.1"/>
    <property type="molecule type" value="Genomic_DNA"/>
</dbReference>
<sequence>MRSAIMMLFDRMMEYLNGDNIAETLSRGLQDYMADAYRVAGIIQQTIIAPVAFSILAIFILFEFQKISLKVENAGGAPTLGFEMIMKAFVKFIICYIVILRIQVILDAIVALGAMLAGQIMALNRDDFLSSYRNVVNSAVSNLSWWEVMVVLMIFVVLFLVSLVVGVFINVIVYIRFFELYIFSAIAPISMAALPHQEFSSMAKGFFKNFAASSLHAVMIALVLTIYPLIFVNFLNSHRSGMWSLIFGLTIYMIALMFAINKTKGWAKMIVSAS</sequence>
<keyword evidence="7" id="KW-1185">Reference proteome</keyword>
<feature type="transmembrane region" description="Helical" evidence="1">
    <location>
        <begin position="105"/>
        <end position="124"/>
    </location>
</feature>
<evidence type="ECO:0000256" key="1">
    <source>
        <dbReference type="SAM" id="Phobius"/>
    </source>
</evidence>
<dbReference type="RefSeq" id="WP_071867947.1">
    <property type="nucleotide sequence ID" value="NZ_BJWA01000032.1"/>
</dbReference>
<dbReference type="InterPro" id="IPR045798">
    <property type="entry name" value="TrbL_Firmicutes"/>
</dbReference>
<evidence type="ECO:0000313" key="5">
    <source>
        <dbReference type="Proteomes" id="UP000195024"/>
    </source>
</evidence>
<dbReference type="AlphaFoldDB" id="A0A1I4QHY3"/>
<accession>A0A1I4QHY3</accession>
<evidence type="ECO:0000313" key="3">
    <source>
        <dbReference type="EMBL" id="OTP27186.1"/>
    </source>
</evidence>
<organism evidence="3 5">
    <name type="scientific">Enterococcus mundtii</name>
    <dbReference type="NCBI Taxonomy" id="53346"/>
    <lineage>
        <taxon>Bacteria</taxon>
        <taxon>Bacillati</taxon>
        <taxon>Bacillota</taxon>
        <taxon>Bacilli</taxon>
        <taxon>Lactobacillales</taxon>
        <taxon>Enterococcaceae</taxon>
        <taxon>Enterococcus</taxon>
    </lineage>
</organism>
<feature type="transmembrane region" description="Helical" evidence="1">
    <location>
        <begin position="215"/>
        <end position="235"/>
    </location>
</feature>
<feature type="transmembrane region" description="Helical" evidence="1">
    <location>
        <begin position="74"/>
        <end position="99"/>
    </location>
</feature>
<dbReference type="Proteomes" id="UP000237934">
    <property type="component" value="Unassembled WGS sequence"/>
</dbReference>